<reference evidence="1" key="1">
    <citation type="submission" date="2021-01" db="EMBL/GenBank/DDBJ databases">
        <title>Deciphering the adaptive evolutionary patterns associated with biogeogrpahic diversity in the finger millet blast pathogen Magnaporthe oryzae in Eastern Africa.</title>
        <authorList>
            <person name="Onyema G."/>
            <person name="Shittu T.A."/>
            <person name="Dodsworth S."/>
            <person name="Devilliers S."/>
            <person name="Muthumeenakshi S."/>
            <person name="Sreenivasaprasad S."/>
        </authorList>
    </citation>
    <scope>NUCLEOTIDE SEQUENCE</scope>
    <source>
        <strain evidence="1">D15/s37</strain>
    </source>
</reference>
<name>A0ABQ8NHL9_PYRGI</name>
<evidence type="ECO:0000313" key="1">
    <source>
        <dbReference type="EMBL" id="KAI6297111.1"/>
    </source>
</evidence>
<accession>A0ABQ8NHL9</accession>
<sequence>MHDGPLICKHGPLIAADFLESGCREDENSFSMTASQLVVNTVSWRVLLRGTANPDDTTTFRTWCKSQAEELGQKPEPGSFEYRGLVHYIHTT</sequence>
<comment type="caution">
    <text evidence="1">The sequence shown here is derived from an EMBL/GenBank/DDBJ whole genome shotgun (WGS) entry which is preliminary data.</text>
</comment>
<evidence type="ECO:0000313" key="2">
    <source>
        <dbReference type="Proteomes" id="UP001059893"/>
    </source>
</evidence>
<keyword evidence="2" id="KW-1185">Reference proteome</keyword>
<protein>
    <submittedName>
        <fullName evidence="1">Uncharacterized protein</fullName>
    </submittedName>
</protein>
<proteinExistence type="predicted"/>
<dbReference type="EMBL" id="JABSND010000119">
    <property type="protein sequence ID" value="KAI6297111.1"/>
    <property type="molecule type" value="Genomic_DNA"/>
</dbReference>
<organism evidence="1 2">
    <name type="scientific">Pyricularia grisea</name>
    <name type="common">Crabgrass-specific blast fungus</name>
    <name type="synonym">Magnaporthe grisea</name>
    <dbReference type="NCBI Taxonomy" id="148305"/>
    <lineage>
        <taxon>Eukaryota</taxon>
        <taxon>Fungi</taxon>
        <taxon>Dikarya</taxon>
        <taxon>Ascomycota</taxon>
        <taxon>Pezizomycotina</taxon>
        <taxon>Sordariomycetes</taxon>
        <taxon>Sordariomycetidae</taxon>
        <taxon>Magnaporthales</taxon>
        <taxon>Pyriculariaceae</taxon>
        <taxon>Pyricularia</taxon>
    </lineage>
</organism>
<dbReference type="Proteomes" id="UP001059893">
    <property type="component" value="Unassembled WGS sequence"/>
</dbReference>
<gene>
    <name evidence="1" type="ORF">MCOR33_006499</name>
</gene>